<evidence type="ECO:0000259" key="8">
    <source>
        <dbReference type="Pfam" id="PF02753"/>
    </source>
</evidence>
<dbReference type="RefSeq" id="WP_003157361.1">
    <property type="nucleotide sequence ID" value="NZ_LFXS01000001.1"/>
</dbReference>
<dbReference type="InterPro" id="IPR008962">
    <property type="entry name" value="PapD-like_sf"/>
</dbReference>
<evidence type="ECO:0000256" key="2">
    <source>
        <dbReference type="ARBA" id="ARBA00007399"/>
    </source>
</evidence>
<reference evidence="9 10" key="1">
    <citation type="submission" date="2018-12" db="EMBL/GenBank/DDBJ databases">
        <title>Pseudomonas aeruginosa Diversity Panel.</title>
        <authorList>
            <person name="Snesrud E."/>
            <person name="Mcgann P."/>
        </authorList>
    </citation>
    <scope>NUCLEOTIDE SEQUENCE [LARGE SCALE GENOMIC DNA]</scope>
    <source>
        <strain evidence="9 10">MRSN6241</strain>
    </source>
</reference>
<evidence type="ECO:0000256" key="4">
    <source>
        <dbReference type="ARBA" id="ARBA00022764"/>
    </source>
</evidence>
<evidence type="ECO:0000256" key="6">
    <source>
        <dbReference type="SAM" id="SignalP"/>
    </source>
</evidence>
<feature type="signal peptide" evidence="6">
    <location>
        <begin position="1"/>
        <end position="22"/>
    </location>
</feature>
<dbReference type="Pfam" id="PF02753">
    <property type="entry name" value="PapD_C"/>
    <property type="match status" value="1"/>
</dbReference>
<dbReference type="AlphaFoldDB" id="A0ABD7KAB4"/>
<keyword evidence="5" id="KW-0143">Chaperone</keyword>
<evidence type="ECO:0000256" key="5">
    <source>
        <dbReference type="ARBA" id="ARBA00023186"/>
    </source>
</evidence>
<protein>
    <submittedName>
        <fullName evidence="9">Molecular chaperone</fullName>
    </submittedName>
</protein>
<evidence type="ECO:0000256" key="1">
    <source>
        <dbReference type="ARBA" id="ARBA00004418"/>
    </source>
</evidence>
<keyword evidence="4" id="KW-0574">Periplasm</keyword>
<evidence type="ECO:0000256" key="3">
    <source>
        <dbReference type="ARBA" id="ARBA00022729"/>
    </source>
</evidence>
<dbReference type="InterPro" id="IPR016147">
    <property type="entry name" value="Pili_assmbl_chaperone_N"/>
</dbReference>
<dbReference type="InterPro" id="IPR050643">
    <property type="entry name" value="Periplasmic_pilus_chap"/>
</dbReference>
<dbReference type="InterPro" id="IPR013783">
    <property type="entry name" value="Ig-like_fold"/>
</dbReference>
<keyword evidence="3 6" id="KW-0732">Signal</keyword>
<dbReference type="InterPro" id="IPR036316">
    <property type="entry name" value="Pili_assmbl_chap_C_dom_sf"/>
</dbReference>
<evidence type="ECO:0000313" key="9">
    <source>
        <dbReference type="EMBL" id="RTS51921.1"/>
    </source>
</evidence>
<comment type="similarity">
    <text evidence="2">Belongs to the periplasmic pilus chaperone family.</text>
</comment>
<name>A0ABD7KAB4_PSEAI</name>
<dbReference type="SUPFAM" id="SSF49584">
    <property type="entry name" value="Periplasmic chaperone C-domain"/>
    <property type="match status" value="1"/>
</dbReference>
<comment type="caution">
    <text evidence="9">The sequence shown here is derived from an EMBL/GenBank/DDBJ whole genome shotgun (WGS) entry which is preliminary data.</text>
</comment>
<feature type="domain" description="Pili assembly chaperone N-terminal" evidence="7">
    <location>
        <begin position="35"/>
        <end position="139"/>
    </location>
</feature>
<dbReference type="EMBL" id="RXTL01000005">
    <property type="protein sequence ID" value="RTS51921.1"/>
    <property type="molecule type" value="Genomic_DNA"/>
</dbReference>
<comment type="subcellular location">
    <subcellularLocation>
        <location evidence="1">Periplasm</location>
    </subcellularLocation>
</comment>
<gene>
    <name evidence="9" type="ORF">DY940_03710</name>
</gene>
<dbReference type="SUPFAM" id="SSF49354">
    <property type="entry name" value="PapD-like"/>
    <property type="match status" value="1"/>
</dbReference>
<feature type="domain" description="Pili assembly chaperone C-terminal" evidence="8">
    <location>
        <begin position="165"/>
        <end position="224"/>
    </location>
</feature>
<dbReference type="InterPro" id="IPR001829">
    <property type="entry name" value="Pili_assmbl_chaperone_bac"/>
</dbReference>
<dbReference type="GO" id="GO:0042597">
    <property type="term" value="C:periplasmic space"/>
    <property type="evidence" value="ECO:0007669"/>
    <property type="project" value="UniProtKB-SubCell"/>
</dbReference>
<dbReference type="InterPro" id="IPR016148">
    <property type="entry name" value="Pili_assmbl_chaperone_C"/>
</dbReference>
<dbReference type="Gene3D" id="2.60.40.10">
    <property type="entry name" value="Immunoglobulins"/>
    <property type="match status" value="2"/>
</dbReference>
<dbReference type="PANTHER" id="PTHR30251">
    <property type="entry name" value="PILUS ASSEMBLY CHAPERONE"/>
    <property type="match status" value="1"/>
</dbReference>
<dbReference type="Proteomes" id="UP000276985">
    <property type="component" value="Unassembled WGS sequence"/>
</dbReference>
<evidence type="ECO:0000313" key="10">
    <source>
        <dbReference type="Proteomes" id="UP000276985"/>
    </source>
</evidence>
<proteinExistence type="inferred from homology"/>
<dbReference type="PRINTS" id="PR00969">
    <property type="entry name" value="CHAPERONPILI"/>
</dbReference>
<accession>A0ABD7KAB4</accession>
<sequence length="243" mass="26669">MLGSCSLPCLLLILCLPIQALADLSFDGRNRFVMQAKRMSITLVNEGKEAALAQVSLDWGEDGRQSDVLPLAVSKPLLRIEAGSRSTFEVLYQGQGLPTDRETYLLLSVLDVPPSPKVPNAMQVALRHRLKLLYRPPSLKITLDDAMATLEWTLPDGAGGPPKARNPSPLYLTFSNLEILDAKGQRCGEPLEHLMLAPFSEQRLEMKDCRPASLRYDIVSDAGNFRPQGVTLDPGSKAHAVPR</sequence>
<organism evidence="9 10">
    <name type="scientific">Pseudomonas aeruginosa</name>
    <dbReference type="NCBI Taxonomy" id="287"/>
    <lineage>
        <taxon>Bacteria</taxon>
        <taxon>Pseudomonadati</taxon>
        <taxon>Pseudomonadota</taxon>
        <taxon>Gammaproteobacteria</taxon>
        <taxon>Pseudomonadales</taxon>
        <taxon>Pseudomonadaceae</taxon>
        <taxon>Pseudomonas</taxon>
    </lineage>
</organism>
<feature type="chain" id="PRO_5044853186" evidence="6">
    <location>
        <begin position="23"/>
        <end position="243"/>
    </location>
</feature>
<evidence type="ECO:0000259" key="7">
    <source>
        <dbReference type="Pfam" id="PF00345"/>
    </source>
</evidence>
<dbReference type="Pfam" id="PF00345">
    <property type="entry name" value="PapD_N"/>
    <property type="match status" value="1"/>
</dbReference>
<dbReference type="PANTHER" id="PTHR30251:SF2">
    <property type="entry name" value="FIMBRIAL CHAPERONE YADV-RELATED"/>
    <property type="match status" value="1"/>
</dbReference>